<dbReference type="EMBL" id="BOPH01000149">
    <property type="protein sequence ID" value="GIJ75127.1"/>
    <property type="molecule type" value="Genomic_DNA"/>
</dbReference>
<name>A0A8J4A5X6_9ACTN</name>
<sequence>MSDSPADDVTLSQLVPLRLVVTEGDADQPWHDGLVPVAQSITGAAVQAQIDGVDAINHDIRTTVFAFSRT</sequence>
<accession>A0A8J4A5X6</accession>
<dbReference type="RefSeq" id="WP_203934903.1">
    <property type="nucleotide sequence ID" value="NZ_BOPH01000149.1"/>
</dbReference>
<proteinExistence type="predicted"/>
<protein>
    <submittedName>
        <fullName evidence="1">Uncharacterized protein</fullName>
    </submittedName>
</protein>
<dbReference type="Proteomes" id="UP000635606">
    <property type="component" value="Unassembled WGS sequence"/>
</dbReference>
<evidence type="ECO:0000313" key="2">
    <source>
        <dbReference type="Proteomes" id="UP000635606"/>
    </source>
</evidence>
<evidence type="ECO:0000313" key="1">
    <source>
        <dbReference type="EMBL" id="GIJ75127.1"/>
    </source>
</evidence>
<keyword evidence="2" id="KW-1185">Reference proteome</keyword>
<comment type="caution">
    <text evidence="1">The sequence shown here is derived from an EMBL/GenBank/DDBJ whole genome shotgun (WGS) entry which is preliminary data.</text>
</comment>
<reference evidence="1" key="1">
    <citation type="submission" date="2021-01" db="EMBL/GenBank/DDBJ databases">
        <title>Whole genome shotgun sequence of Virgisporangium ochraceum NBRC 16418.</title>
        <authorList>
            <person name="Komaki H."/>
            <person name="Tamura T."/>
        </authorList>
    </citation>
    <scope>NUCLEOTIDE SEQUENCE</scope>
    <source>
        <strain evidence="1">NBRC 16418</strain>
    </source>
</reference>
<organism evidence="1 2">
    <name type="scientific">Virgisporangium ochraceum</name>
    <dbReference type="NCBI Taxonomy" id="65505"/>
    <lineage>
        <taxon>Bacteria</taxon>
        <taxon>Bacillati</taxon>
        <taxon>Actinomycetota</taxon>
        <taxon>Actinomycetes</taxon>
        <taxon>Micromonosporales</taxon>
        <taxon>Micromonosporaceae</taxon>
        <taxon>Virgisporangium</taxon>
    </lineage>
</organism>
<dbReference type="AlphaFoldDB" id="A0A8J4A5X6"/>
<gene>
    <name evidence="1" type="ORF">Voc01_100440</name>
</gene>